<dbReference type="GO" id="GO:0006406">
    <property type="term" value="P:mRNA export from nucleus"/>
    <property type="evidence" value="ECO:0007669"/>
    <property type="project" value="InterPro"/>
</dbReference>
<dbReference type="AlphaFoldDB" id="A0A4P9ZU87"/>
<keyword evidence="5" id="KW-0539">Nucleus</keyword>
<evidence type="ECO:0000313" key="8">
    <source>
        <dbReference type="EMBL" id="RKP37105.1"/>
    </source>
</evidence>
<feature type="region of interest" description="Disordered" evidence="6">
    <location>
        <begin position="374"/>
        <end position="393"/>
    </location>
</feature>
<dbReference type="PANTHER" id="PTHR12412">
    <property type="entry name" value="CAP BINDING PROTEIN"/>
    <property type="match status" value="1"/>
</dbReference>
<dbReference type="EMBL" id="ML002543">
    <property type="protein sequence ID" value="RKP37105.1"/>
    <property type="molecule type" value="Genomic_DNA"/>
</dbReference>
<dbReference type="Pfam" id="PF09090">
    <property type="entry name" value="MIF4G_like_2"/>
    <property type="match status" value="1"/>
</dbReference>
<evidence type="ECO:0000256" key="3">
    <source>
        <dbReference type="ARBA" id="ARBA00022664"/>
    </source>
</evidence>
<protein>
    <submittedName>
        <fullName evidence="8">Armadillo-type protein</fullName>
    </submittedName>
</protein>
<reference evidence="9" key="1">
    <citation type="journal article" date="2018" name="Nat. Microbiol.">
        <title>Leveraging single-cell genomics to expand the fungal tree of life.</title>
        <authorList>
            <person name="Ahrendt S.R."/>
            <person name="Quandt C.A."/>
            <person name="Ciobanu D."/>
            <person name="Clum A."/>
            <person name="Salamov A."/>
            <person name="Andreopoulos B."/>
            <person name="Cheng J.F."/>
            <person name="Woyke T."/>
            <person name="Pelin A."/>
            <person name="Henrissat B."/>
            <person name="Reynolds N.K."/>
            <person name="Benny G.L."/>
            <person name="Smith M.E."/>
            <person name="James T.Y."/>
            <person name="Grigoriev I.V."/>
        </authorList>
    </citation>
    <scope>NUCLEOTIDE SEQUENCE [LARGE SCALE GENOMIC DNA]</scope>
    <source>
        <strain evidence="9">RSA 468</strain>
    </source>
</reference>
<dbReference type="GO" id="GO:0006397">
    <property type="term" value="P:mRNA processing"/>
    <property type="evidence" value="ECO:0007669"/>
    <property type="project" value="UniProtKB-KW"/>
</dbReference>
<dbReference type="GO" id="GO:0000339">
    <property type="term" value="F:RNA cap binding"/>
    <property type="evidence" value="ECO:0007669"/>
    <property type="project" value="InterPro"/>
</dbReference>
<evidence type="ECO:0000256" key="1">
    <source>
        <dbReference type="ARBA" id="ARBA00004123"/>
    </source>
</evidence>
<evidence type="ECO:0000256" key="4">
    <source>
        <dbReference type="ARBA" id="ARBA00023187"/>
    </source>
</evidence>
<dbReference type="STRING" id="215637.A0A4P9ZU87"/>
<feature type="non-terminal residue" evidence="8">
    <location>
        <position position="1"/>
    </location>
</feature>
<keyword evidence="9" id="KW-1185">Reference proteome</keyword>
<dbReference type="SUPFAM" id="SSF48371">
    <property type="entry name" value="ARM repeat"/>
    <property type="match status" value="3"/>
</dbReference>
<dbReference type="InterPro" id="IPR003890">
    <property type="entry name" value="MIF4G-like_typ-3"/>
</dbReference>
<keyword evidence="3" id="KW-0507">mRNA processing</keyword>
<organism evidence="8 9">
    <name type="scientific">Dimargaris cristalligena</name>
    <dbReference type="NCBI Taxonomy" id="215637"/>
    <lineage>
        <taxon>Eukaryota</taxon>
        <taxon>Fungi</taxon>
        <taxon>Fungi incertae sedis</taxon>
        <taxon>Zoopagomycota</taxon>
        <taxon>Kickxellomycotina</taxon>
        <taxon>Dimargaritomycetes</taxon>
        <taxon>Dimargaritales</taxon>
        <taxon>Dimargaritaceae</taxon>
        <taxon>Dimargaris</taxon>
    </lineage>
</organism>
<accession>A0A4P9ZU87</accession>
<dbReference type="GO" id="GO:0003729">
    <property type="term" value="F:mRNA binding"/>
    <property type="evidence" value="ECO:0007669"/>
    <property type="project" value="TreeGrafter"/>
</dbReference>
<evidence type="ECO:0000256" key="2">
    <source>
        <dbReference type="ARBA" id="ARBA00007413"/>
    </source>
</evidence>
<feature type="domain" description="MIF4G" evidence="7">
    <location>
        <begin position="39"/>
        <end position="243"/>
    </location>
</feature>
<feature type="region of interest" description="Disordered" evidence="6">
    <location>
        <begin position="1"/>
        <end position="29"/>
    </location>
</feature>
<feature type="compositionally biased region" description="Gly residues" evidence="6">
    <location>
        <begin position="1"/>
        <end position="24"/>
    </location>
</feature>
<gene>
    <name evidence="8" type="ORF">BJ085DRAFT_2358</name>
</gene>
<dbReference type="InterPro" id="IPR027159">
    <property type="entry name" value="CBP80"/>
</dbReference>
<evidence type="ECO:0000256" key="5">
    <source>
        <dbReference type="ARBA" id="ARBA00023242"/>
    </source>
</evidence>
<dbReference type="Gene3D" id="1.25.40.180">
    <property type="match status" value="3"/>
</dbReference>
<evidence type="ECO:0000259" key="7">
    <source>
        <dbReference type="SMART" id="SM00543"/>
    </source>
</evidence>
<feature type="non-terminal residue" evidence="8">
    <location>
        <position position="876"/>
    </location>
</feature>
<keyword evidence="4" id="KW-0508">mRNA splicing</keyword>
<proteinExistence type="inferred from homology"/>
<dbReference type="GO" id="GO:0008380">
    <property type="term" value="P:RNA splicing"/>
    <property type="evidence" value="ECO:0007669"/>
    <property type="project" value="UniProtKB-KW"/>
</dbReference>
<dbReference type="GO" id="GO:0000184">
    <property type="term" value="P:nuclear-transcribed mRNA catabolic process, nonsense-mediated decay"/>
    <property type="evidence" value="ECO:0007669"/>
    <property type="project" value="TreeGrafter"/>
</dbReference>
<comment type="subcellular location">
    <subcellularLocation>
        <location evidence="1">Nucleus</location>
    </subcellularLocation>
</comment>
<dbReference type="SMART" id="SM00543">
    <property type="entry name" value="MIF4G"/>
    <property type="match status" value="1"/>
</dbReference>
<dbReference type="Pfam" id="PF09088">
    <property type="entry name" value="MIF4G_like"/>
    <property type="match status" value="1"/>
</dbReference>
<dbReference type="PANTHER" id="PTHR12412:SF2">
    <property type="entry name" value="NUCLEAR CAP-BINDING PROTEIN SUBUNIT 1"/>
    <property type="match status" value="1"/>
</dbReference>
<dbReference type="GO" id="GO:0005846">
    <property type="term" value="C:nuclear cap binding complex"/>
    <property type="evidence" value="ECO:0007669"/>
    <property type="project" value="InterPro"/>
</dbReference>
<evidence type="ECO:0000313" key="9">
    <source>
        <dbReference type="Proteomes" id="UP000268162"/>
    </source>
</evidence>
<name>A0A4P9ZU87_9FUNG</name>
<evidence type="ECO:0000256" key="6">
    <source>
        <dbReference type="SAM" id="MobiDB-lite"/>
    </source>
</evidence>
<dbReference type="InterPro" id="IPR015172">
    <property type="entry name" value="MIF4G-like_typ-1"/>
</dbReference>
<dbReference type="Pfam" id="PF02854">
    <property type="entry name" value="MIF4G"/>
    <property type="match status" value="1"/>
</dbReference>
<sequence length="876" mass="98836">GFRQQRGGGRGGRGGGGFHSGGGPRTPHDHHRAEIEELEKRLTSLIIKVGDKLNSGMLVNLKALTDVVAKDFANHTTAALRAFQGAITELPFKTEVYATLVGLLNARQPDIGQAIVTMAWEQLLTSAKELRRWKVVKLWLRFFALLVPVRVVSRETVVQMLWTFLNAVMRDDASLQDLKRADTFVFLVQVTLPYLGQELDPTPSGDLDRILSTLQQYVERSDQRPHPEILNALPGLPANFPSLAEPLLPYYSYQRRPLAYLQQCLRQLASRSWDSPLIHRSFEHFQEELQAGQAHPLQVSTTYASKYRYGHAIPTAWLPLVADPAAELLPEHFLIYDGVLDVLDIFHVNRKDAASYLLQLRYAIPESLWQCPSPVETDPADPSAPTDSAASPPTPAHPVLNLDYIVLSALFARLFELPQPPHKNVYYAALTIELCKLSAERFLAATAAMTAVDQDHPVALALIAENPTTTVTWDSECIHRLADWFGLYLSNSQYTWAWKDWEPVLSQCHPGAPAWVFAREVLYKCIRLSYMDRVKSTLPEEMQAILPLVSLEPNFRYPPVDPQQPDNSSVAVPSALRTFATQLMQLLRRKESISNIQAFLESAYENDLATISSEELRPLAQNTLLTRVVRDVFVQTVLYLGSKSFSHMLIVIERYLPLLQKFSADNEARRHIVEIVNEFWCHNPQFITIIIDKLLNYRVIDPAAVVAWTLNPLRLQSELPAPFYVWEILRNTVHKIDSRIAQIEQRLTTQRSLLNSQGVGVGNAASNPTGSEPSLAENISHLETTLASLRLEQKELLLSLFQSFVGLLSTLLRECVANGVDPLSHQPYLWIEGRYREIIRTYHRGVKRLATTLETIVFTSDLNPEIINVFREALSL</sequence>
<dbReference type="Proteomes" id="UP000268162">
    <property type="component" value="Unassembled WGS sequence"/>
</dbReference>
<dbReference type="InterPro" id="IPR016024">
    <property type="entry name" value="ARM-type_fold"/>
</dbReference>
<feature type="compositionally biased region" description="Low complexity" evidence="6">
    <location>
        <begin position="380"/>
        <end position="391"/>
    </location>
</feature>
<dbReference type="InterPro" id="IPR015174">
    <property type="entry name" value="MIF4G-like_typ-2"/>
</dbReference>
<dbReference type="GO" id="GO:0005634">
    <property type="term" value="C:nucleus"/>
    <property type="evidence" value="ECO:0007669"/>
    <property type="project" value="UniProtKB-SubCell"/>
</dbReference>
<comment type="similarity">
    <text evidence="2">Belongs to the NCBP1 family.</text>
</comment>